<dbReference type="Proteomes" id="UP001176846">
    <property type="component" value="Unassembled WGS sequence"/>
</dbReference>
<organism evidence="1 2">
    <name type="scientific">Klebsiella variicola</name>
    <dbReference type="NCBI Taxonomy" id="244366"/>
    <lineage>
        <taxon>Bacteria</taxon>
        <taxon>Pseudomonadati</taxon>
        <taxon>Pseudomonadota</taxon>
        <taxon>Gammaproteobacteria</taxon>
        <taxon>Enterobacterales</taxon>
        <taxon>Enterobacteriaceae</taxon>
        <taxon>Klebsiella/Raoultella group</taxon>
        <taxon>Klebsiella</taxon>
        <taxon>Klebsiella pneumoniae complex</taxon>
    </lineage>
</organism>
<protein>
    <submittedName>
        <fullName evidence="1">Uncharacterized protein</fullName>
    </submittedName>
</protein>
<accession>A0AAW9PAM5</accession>
<name>A0AAW9PAM5_KLEVA</name>
<comment type="caution">
    <text evidence="1">The sequence shown here is derived from an EMBL/GenBank/DDBJ whole genome shotgun (WGS) entry which is preliminary data.</text>
</comment>
<proteinExistence type="predicted"/>
<gene>
    <name evidence="1" type="ORF">QAB22_000135</name>
</gene>
<sequence>MSKNKLNLYKHRFCDFTMDLFSSTIICVKDHNSAQKGRKQKTPPERGFYQHGYRW</sequence>
<dbReference type="EMBL" id="JARTTN020000001">
    <property type="protein sequence ID" value="MEC6054981.1"/>
    <property type="molecule type" value="Genomic_DNA"/>
</dbReference>
<evidence type="ECO:0000313" key="1">
    <source>
        <dbReference type="EMBL" id="MEC6054981.1"/>
    </source>
</evidence>
<evidence type="ECO:0000313" key="2">
    <source>
        <dbReference type="Proteomes" id="UP001176846"/>
    </source>
</evidence>
<reference evidence="1" key="2">
    <citation type="submission" date="2024-01" db="EMBL/GenBank/DDBJ databases">
        <authorList>
            <person name="Macesic N."/>
        </authorList>
    </citation>
    <scope>NUCLEOTIDE SEQUENCE</scope>
    <source>
        <strain evidence="1">CPO071</strain>
    </source>
</reference>
<dbReference type="RefSeq" id="WP_162550490.1">
    <property type="nucleotide sequence ID" value="NZ_BIJE01000017.1"/>
</dbReference>
<reference evidence="1" key="1">
    <citation type="journal article" date="2023" name="Nat. Commun.">
        <title>Genomic dissection of endemic carbapenem resistance reveals metallo-beta-lactamase dissemination through clonal, plasmid and integron transfer.</title>
        <authorList>
            <person name="Macesic N."/>
            <person name="Hawkey J."/>
            <person name="Vezina B."/>
            <person name="Wisniewski J.A."/>
            <person name="Cottingham H."/>
            <person name="Blakeway L.V."/>
            <person name="Harshegyi T."/>
            <person name="Pragastis K."/>
            <person name="Badoordeen G.Z."/>
            <person name="Dennison A."/>
            <person name="Spelman D.W."/>
            <person name="Jenney A.W.J."/>
            <person name="Peleg A.Y."/>
        </authorList>
    </citation>
    <scope>NUCLEOTIDE SEQUENCE</scope>
    <source>
        <strain evidence="1">CPO071</strain>
    </source>
</reference>
<dbReference type="AlphaFoldDB" id="A0AAW9PAM5"/>